<proteinExistence type="predicted"/>
<evidence type="ECO:0000256" key="1">
    <source>
        <dbReference type="SAM" id="MobiDB-lite"/>
    </source>
</evidence>
<evidence type="ECO:0000256" key="2">
    <source>
        <dbReference type="SAM" id="SignalP"/>
    </source>
</evidence>
<feature type="signal peptide" evidence="2">
    <location>
        <begin position="1"/>
        <end position="19"/>
    </location>
</feature>
<name>A0A066X4D2_COLSU</name>
<keyword evidence="4" id="KW-1185">Reference proteome</keyword>
<reference evidence="4" key="1">
    <citation type="journal article" date="2014" name="Genome Announc.">
        <title>Draft genome sequence of Colletotrichum sublineola, a destructive pathogen of cultivated sorghum.</title>
        <authorList>
            <person name="Baroncelli R."/>
            <person name="Sanz-Martin J.M."/>
            <person name="Rech G.E."/>
            <person name="Sukno S.A."/>
            <person name="Thon M.R."/>
        </authorList>
    </citation>
    <scope>NUCLEOTIDE SEQUENCE [LARGE SCALE GENOMIC DNA]</scope>
    <source>
        <strain evidence="4">TX430BB</strain>
    </source>
</reference>
<evidence type="ECO:0000313" key="4">
    <source>
        <dbReference type="Proteomes" id="UP000027238"/>
    </source>
</evidence>
<dbReference type="AlphaFoldDB" id="A0A066X4D2"/>
<protein>
    <submittedName>
        <fullName evidence="3">Uncharacterized protein</fullName>
    </submittedName>
</protein>
<sequence>MIIIRDIPFLLLFTVPVEEETEEQHACLPDYLAPLLSTGCNWSTYTTIPTIPGQASPVSHPRPLDRVFGIPNARQDTVPRPRQPTAPPFRYPKPFPSHVVPTWIPNLRELVSSPLLLGARLSATPSARSSYFGPPGFAASYRENLWSIIIPRCVNQSLAQKPSRPTPGKRHPGARSVDALGGAGPLPAKPKRLPRAASYYASAGCHLGDVHELFSVSRRLPMDPVTRKFTRHHGASLPSPIVYHSIAGPKFVLQPETVINCNDGFLITGLPFLFYLQRARFVKYKLALQGTDIARIIALHQPEPEPEPEEKYGSRNTNDSARQEEKGD</sequence>
<accession>A0A066X4D2</accession>
<organism evidence="3 4">
    <name type="scientific">Colletotrichum sublineola</name>
    <name type="common">Sorghum anthracnose fungus</name>
    <dbReference type="NCBI Taxonomy" id="1173701"/>
    <lineage>
        <taxon>Eukaryota</taxon>
        <taxon>Fungi</taxon>
        <taxon>Dikarya</taxon>
        <taxon>Ascomycota</taxon>
        <taxon>Pezizomycotina</taxon>
        <taxon>Sordariomycetes</taxon>
        <taxon>Hypocreomycetidae</taxon>
        <taxon>Glomerellales</taxon>
        <taxon>Glomerellaceae</taxon>
        <taxon>Colletotrichum</taxon>
        <taxon>Colletotrichum graminicola species complex</taxon>
    </lineage>
</organism>
<feature type="chain" id="PRO_5001629850" evidence="2">
    <location>
        <begin position="20"/>
        <end position="328"/>
    </location>
</feature>
<keyword evidence="2" id="KW-0732">Signal</keyword>
<dbReference type="EMBL" id="JMSE01001197">
    <property type="protein sequence ID" value="KDN63797.1"/>
    <property type="molecule type" value="Genomic_DNA"/>
</dbReference>
<dbReference type="Proteomes" id="UP000027238">
    <property type="component" value="Unassembled WGS sequence"/>
</dbReference>
<evidence type="ECO:0000313" key="3">
    <source>
        <dbReference type="EMBL" id="KDN63797.1"/>
    </source>
</evidence>
<dbReference type="HOGENOM" id="CLU_847340_0_0_1"/>
<gene>
    <name evidence="3" type="ORF">CSUB01_05286</name>
</gene>
<feature type="region of interest" description="Disordered" evidence="1">
    <location>
        <begin position="300"/>
        <end position="328"/>
    </location>
</feature>
<feature type="region of interest" description="Disordered" evidence="1">
    <location>
        <begin position="158"/>
        <end position="186"/>
    </location>
</feature>
<feature type="compositionally biased region" description="Pro residues" evidence="1">
    <location>
        <begin position="81"/>
        <end position="91"/>
    </location>
</feature>
<comment type="caution">
    <text evidence="3">The sequence shown here is derived from an EMBL/GenBank/DDBJ whole genome shotgun (WGS) entry which is preliminary data.</text>
</comment>
<feature type="region of interest" description="Disordered" evidence="1">
    <location>
        <begin position="72"/>
        <end position="91"/>
    </location>
</feature>